<accession>A0A2C8FDV3</accession>
<keyword evidence="2" id="KW-1185">Reference proteome</keyword>
<dbReference type="KEGG" id="pprf:DPRO_3725"/>
<protein>
    <submittedName>
        <fullName evidence="1">Uncharacterized protein</fullName>
    </submittedName>
</protein>
<name>A0A2C8FDV3_9BACT</name>
<organism evidence="1 2">
    <name type="scientific">Pseudodesulfovibrio profundus</name>
    <dbReference type="NCBI Taxonomy" id="57320"/>
    <lineage>
        <taxon>Bacteria</taxon>
        <taxon>Pseudomonadati</taxon>
        <taxon>Thermodesulfobacteriota</taxon>
        <taxon>Desulfovibrionia</taxon>
        <taxon>Desulfovibrionales</taxon>
        <taxon>Desulfovibrionaceae</taxon>
    </lineage>
</organism>
<reference evidence="2" key="1">
    <citation type="submission" date="2017-09" db="EMBL/GenBank/DDBJ databases">
        <authorList>
            <person name="Regsiter A."/>
            <person name="William W."/>
        </authorList>
    </citation>
    <scope>NUCLEOTIDE SEQUENCE [LARGE SCALE GENOMIC DNA]</scope>
    <source>
        <strain evidence="2">500-1</strain>
    </source>
</reference>
<gene>
    <name evidence="1" type="ORF">DPRO_3725</name>
</gene>
<dbReference type="EMBL" id="LT907975">
    <property type="protein sequence ID" value="SOB60641.1"/>
    <property type="molecule type" value="Genomic_DNA"/>
</dbReference>
<dbReference type="Proteomes" id="UP000219215">
    <property type="component" value="Chromosome DPRO"/>
</dbReference>
<evidence type="ECO:0000313" key="1">
    <source>
        <dbReference type="EMBL" id="SOB60641.1"/>
    </source>
</evidence>
<evidence type="ECO:0000313" key="2">
    <source>
        <dbReference type="Proteomes" id="UP000219215"/>
    </source>
</evidence>
<proteinExistence type="predicted"/>
<sequence>MPVPSSKHSMLRPQVFTPTQGVNYGNAPIDLKSTELSRSMNGYYPKQSSRWTVRPGFECVTDAVNKLTTPILGLTPYYNGTTLYLVAFSGGKIYAMSKAILESSTPAWTEIGFLSDSTTKPQAVVYNGLLLIADGGPSIRYWDGTTTGLIANSPSKCTALAEARGVLIGNSGDVVDYIYLSAPNFADKDWQSGSGHREVAVGFGDGVPVNAFCVGPGGKDVLVSKKDDRQGVGQIRRLIMPGADTLSWYVSEPTDSSSAAQNAHGMLNAFGRTFYFDDTGMRAVAATDGYDEVNVDAHFGKRINKAFNLFNAVVQEITFLPTIGAFMLLLQSYTQPYLYFPRNNAFCPWRMSGAIINSACTIDNNIYMGTADGNLYRMNENIGADEVEPGVDPKPIQSYGRTKKVTANGYDMVLKRTTLAMTPIRSGTVYLRAVKNNEATQVQLCDGFPVEDGRNLLGLATGLLGLATGLLGAGGAEPTQQTIHGGIRDCGLQIEWYGDGARYEIEQITAEIAGPLGE</sequence>
<dbReference type="AlphaFoldDB" id="A0A2C8FDV3"/>